<dbReference type="RefSeq" id="WP_381077413.1">
    <property type="nucleotide sequence ID" value="NZ_JBHUDX010000004.1"/>
</dbReference>
<accession>A0ABW4II35</accession>
<evidence type="ECO:0000313" key="4">
    <source>
        <dbReference type="EMBL" id="MFD1656990.1"/>
    </source>
</evidence>
<reference evidence="5" key="1">
    <citation type="journal article" date="2019" name="Int. J. Syst. Evol. Microbiol.">
        <title>The Global Catalogue of Microorganisms (GCM) 10K type strain sequencing project: providing services to taxonomists for standard genome sequencing and annotation.</title>
        <authorList>
            <consortium name="The Broad Institute Genomics Platform"/>
            <consortium name="The Broad Institute Genome Sequencing Center for Infectious Disease"/>
            <person name="Wu L."/>
            <person name="Ma J."/>
        </authorList>
    </citation>
    <scope>NUCLEOTIDE SEQUENCE [LARGE SCALE GENOMIC DNA]</scope>
    <source>
        <strain evidence="5">CGMCC 1.12470</strain>
    </source>
</reference>
<dbReference type="InterPro" id="IPR024455">
    <property type="entry name" value="Phage_capsid"/>
</dbReference>
<evidence type="ECO:0000313" key="5">
    <source>
        <dbReference type="Proteomes" id="UP001597261"/>
    </source>
</evidence>
<keyword evidence="5" id="KW-1185">Reference proteome</keyword>
<dbReference type="InterPro" id="IPR054612">
    <property type="entry name" value="Phage_capsid-like_C"/>
</dbReference>
<feature type="coiled-coil region" evidence="2">
    <location>
        <begin position="5"/>
        <end position="56"/>
    </location>
</feature>
<dbReference type="Proteomes" id="UP001597261">
    <property type="component" value="Unassembled WGS sequence"/>
</dbReference>
<evidence type="ECO:0000259" key="3">
    <source>
        <dbReference type="Pfam" id="PF05065"/>
    </source>
</evidence>
<dbReference type="SUPFAM" id="SSF56563">
    <property type="entry name" value="Major capsid protein gp5"/>
    <property type="match status" value="1"/>
</dbReference>
<gene>
    <name evidence="4" type="ORF">ACFSL4_01750</name>
</gene>
<sequence>MELSHSQAVIRLKDIKEELERLEAKDELTVEDEQSFDELTREFGEVDNHRRQLERKAAIERVRAATKTTERGPAALRVERGTHANPADGYDLDPILNPDSVEDCRFRNPWDLGEVRQWGRDPDAVNTELRARAVDALKKMPGANDRIREAGTKILERWDDRNSYIAKLILHTSSPAYMRAWCKKARDPQGAEFTQEERVAWQQAEAFRAMSLTDSAGGYLVPFQLDPTVIITGDISVSEIRQVARQVVATGDVWNGVSSGAVSWSWDAEGSEVSDDATAFAQPSIPIYTARGFVPISMEALQDEANVTATVAELLAEGRTDLEAAAFVTGSGSGQPTGIVTALTGTASEVSSATTDVFAVEDVYALHGGLGSRYRRMASWLGNTLIYNLVRQFDTAGGASLWTTLGDGTPERLLGKQVLEAEDMDGVINATQDNRTLVLGDFRNYVIADRVGMTVEFIPHLFHTSNNRPSGQRGWFASYRTGADSVNDGAFRMLNVT</sequence>
<keyword evidence="2" id="KW-0175">Coiled coil</keyword>
<comment type="caution">
    <text evidence="4">The sequence shown here is derived from an EMBL/GenBank/DDBJ whole genome shotgun (WGS) entry which is preliminary data.</text>
</comment>
<feature type="domain" description="Phage capsid-like C-terminal" evidence="3">
    <location>
        <begin position="217"/>
        <end position="495"/>
    </location>
</feature>
<evidence type="ECO:0000256" key="1">
    <source>
        <dbReference type="ARBA" id="ARBA00004328"/>
    </source>
</evidence>
<dbReference type="NCBIfam" id="TIGR01554">
    <property type="entry name" value="major_cap_HK97"/>
    <property type="match status" value="1"/>
</dbReference>
<evidence type="ECO:0000256" key="2">
    <source>
        <dbReference type="SAM" id="Coils"/>
    </source>
</evidence>
<proteinExistence type="predicted"/>
<dbReference type="Pfam" id="PF05065">
    <property type="entry name" value="Phage_capsid"/>
    <property type="match status" value="1"/>
</dbReference>
<dbReference type="Gene3D" id="3.30.2400.10">
    <property type="entry name" value="Major capsid protein gp5"/>
    <property type="match status" value="1"/>
</dbReference>
<dbReference type="EMBL" id="JBHUDX010000004">
    <property type="protein sequence ID" value="MFD1656990.1"/>
    <property type="molecule type" value="Genomic_DNA"/>
</dbReference>
<comment type="subcellular location">
    <subcellularLocation>
        <location evidence="1">Virion</location>
    </subcellularLocation>
</comment>
<organism evidence="4 5">
    <name type="scientific">Streptomyces caeni</name>
    <dbReference type="NCBI Taxonomy" id="2307231"/>
    <lineage>
        <taxon>Bacteria</taxon>
        <taxon>Bacillati</taxon>
        <taxon>Actinomycetota</taxon>
        <taxon>Actinomycetes</taxon>
        <taxon>Kitasatosporales</taxon>
        <taxon>Streptomycetaceae</taxon>
        <taxon>Streptomyces</taxon>
    </lineage>
</organism>
<protein>
    <submittedName>
        <fullName evidence="4">Phage major capsid protein</fullName>
    </submittedName>
</protein>
<name>A0ABW4II35_9ACTN</name>